<reference evidence="2" key="1">
    <citation type="journal article" date="2019" name="Int. J. Syst. Evol. Microbiol.">
        <title>The Global Catalogue of Microorganisms (GCM) 10K type strain sequencing project: providing services to taxonomists for standard genome sequencing and annotation.</title>
        <authorList>
            <consortium name="The Broad Institute Genomics Platform"/>
            <consortium name="The Broad Institute Genome Sequencing Center for Infectious Disease"/>
            <person name="Wu L."/>
            <person name="Ma J."/>
        </authorList>
    </citation>
    <scope>NUCLEOTIDE SEQUENCE [LARGE SCALE GENOMIC DNA]</scope>
    <source>
        <strain evidence="2">CCUG 56029</strain>
    </source>
</reference>
<gene>
    <name evidence="1" type="ORF">ACFSCT_13080</name>
</gene>
<keyword evidence="2" id="KW-1185">Reference proteome</keyword>
<accession>A0ABW4R9D4</accession>
<dbReference type="EMBL" id="JBHUEN010000043">
    <property type="protein sequence ID" value="MFD1882650.1"/>
    <property type="molecule type" value="Genomic_DNA"/>
</dbReference>
<organism evidence="1 2">
    <name type="scientific">Paracoccus pacificus</name>
    <dbReference type="NCBI Taxonomy" id="1463598"/>
    <lineage>
        <taxon>Bacteria</taxon>
        <taxon>Pseudomonadati</taxon>
        <taxon>Pseudomonadota</taxon>
        <taxon>Alphaproteobacteria</taxon>
        <taxon>Rhodobacterales</taxon>
        <taxon>Paracoccaceae</taxon>
        <taxon>Paracoccus</taxon>
    </lineage>
</organism>
<proteinExistence type="predicted"/>
<evidence type="ECO:0000313" key="2">
    <source>
        <dbReference type="Proteomes" id="UP001597213"/>
    </source>
</evidence>
<name>A0ABW4R9D4_9RHOB</name>
<evidence type="ECO:0000313" key="1">
    <source>
        <dbReference type="EMBL" id="MFD1882650.1"/>
    </source>
</evidence>
<dbReference type="Proteomes" id="UP001597213">
    <property type="component" value="Unassembled WGS sequence"/>
</dbReference>
<protein>
    <submittedName>
        <fullName evidence="1">Uncharacterized protein</fullName>
    </submittedName>
</protein>
<sequence length="99" mass="10625">MITHFASGYFDPQPFLLLEPAPTPAEAAVQEYATILTGGHSSAQGPVVRRMRDGRITIRLGETLLTGKPVNAGPQPSMLGRIFGRDPQAAAETWRVIPG</sequence>
<comment type="caution">
    <text evidence="1">The sequence shown here is derived from an EMBL/GenBank/DDBJ whole genome shotgun (WGS) entry which is preliminary data.</text>
</comment>